<keyword evidence="3" id="KW-1185">Reference proteome</keyword>
<dbReference type="AlphaFoldDB" id="A0A4Z0R6D5"/>
<dbReference type="RefSeq" id="WP_135546094.1">
    <property type="nucleotide sequence ID" value="NZ_SPQQ01000003.1"/>
</dbReference>
<dbReference type="Proteomes" id="UP000298460">
    <property type="component" value="Unassembled WGS sequence"/>
</dbReference>
<dbReference type="SUPFAM" id="SSF109854">
    <property type="entry name" value="DinB/YfiT-like putative metalloenzymes"/>
    <property type="match status" value="1"/>
</dbReference>
<comment type="caution">
    <text evidence="2">The sequence shown here is derived from an EMBL/GenBank/DDBJ whole genome shotgun (WGS) entry which is preliminary data.</text>
</comment>
<reference evidence="2 3" key="1">
    <citation type="submission" date="2019-03" db="EMBL/GenBank/DDBJ databases">
        <title>Draft Genome Sequence of Desulfosporosinus fructosivorans Strain 63.6F, Isolated from Marine Sediment in the Baltic Sea.</title>
        <authorList>
            <person name="Hausmann B."/>
            <person name="Vandieken V."/>
            <person name="Pjevac P."/>
            <person name="Schreck K."/>
            <person name="Herbold C.W."/>
            <person name="Loy A."/>
        </authorList>
    </citation>
    <scope>NUCLEOTIDE SEQUENCE [LARGE SCALE GENOMIC DNA]</scope>
    <source>
        <strain evidence="2 3">63.6F</strain>
    </source>
</reference>
<name>A0A4Z0R6D5_9FIRM</name>
<gene>
    <name evidence="2" type="ORF">E4K67_09015</name>
</gene>
<dbReference type="Pfam" id="PF12867">
    <property type="entry name" value="DinB_2"/>
    <property type="match status" value="1"/>
</dbReference>
<dbReference type="InterPro" id="IPR034660">
    <property type="entry name" value="DinB/YfiT-like"/>
</dbReference>
<accession>A0A4Z0R6D5</accession>
<dbReference type="InterPro" id="IPR024775">
    <property type="entry name" value="DinB-like"/>
</dbReference>
<evidence type="ECO:0000313" key="2">
    <source>
        <dbReference type="EMBL" id="TGE38114.1"/>
    </source>
</evidence>
<dbReference type="Gene3D" id="1.20.120.450">
    <property type="entry name" value="dinb family like domain"/>
    <property type="match status" value="1"/>
</dbReference>
<proteinExistence type="predicted"/>
<protein>
    <submittedName>
        <fullName evidence="2">DinB family protein</fullName>
    </submittedName>
</protein>
<evidence type="ECO:0000313" key="3">
    <source>
        <dbReference type="Proteomes" id="UP000298460"/>
    </source>
</evidence>
<sequence length="157" mass="18441">MREFLFNQLKVIRSNTINAVKELNESQSDSVPVGFNNNIRWNLGHIYLVQEHFAFGFTQEQKQMIVPDGFKDLFWLGTKPSEWKVHPPTLPELIQVLQDQTNRIEEKLNNRLEETVAKPFTMPSGLTLKTIGEFLTFSMYHEGRHFEIIKMLNRFSE</sequence>
<dbReference type="OrthoDB" id="4295522at2"/>
<evidence type="ECO:0000259" key="1">
    <source>
        <dbReference type="Pfam" id="PF12867"/>
    </source>
</evidence>
<feature type="domain" description="DinB-like" evidence="1">
    <location>
        <begin position="8"/>
        <end position="149"/>
    </location>
</feature>
<dbReference type="EMBL" id="SPQQ01000003">
    <property type="protein sequence ID" value="TGE38114.1"/>
    <property type="molecule type" value="Genomic_DNA"/>
</dbReference>
<organism evidence="2 3">
    <name type="scientific">Desulfosporosinus fructosivorans</name>
    <dbReference type="NCBI Taxonomy" id="2018669"/>
    <lineage>
        <taxon>Bacteria</taxon>
        <taxon>Bacillati</taxon>
        <taxon>Bacillota</taxon>
        <taxon>Clostridia</taxon>
        <taxon>Eubacteriales</taxon>
        <taxon>Desulfitobacteriaceae</taxon>
        <taxon>Desulfosporosinus</taxon>
    </lineage>
</organism>